<protein>
    <submittedName>
        <fullName evidence="1">Uncharacterized protein</fullName>
    </submittedName>
</protein>
<dbReference type="EMBL" id="PGOL01000964">
    <property type="protein sequence ID" value="PKI62544.1"/>
    <property type="molecule type" value="Genomic_DNA"/>
</dbReference>
<dbReference type="AlphaFoldDB" id="A0A2I0K1W5"/>
<accession>A0A2I0K1W5</accession>
<organism evidence="1 2">
    <name type="scientific">Punica granatum</name>
    <name type="common">Pomegranate</name>
    <dbReference type="NCBI Taxonomy" id="22663"/>
    <lineage>
        <taxon>Eukaryota</taxon>
        <taxon>Viridiplantae</taxon>
        <taxon>Streptophyta</taxon>
        <taxon>Embryophyta</taxon>
        <taxon>Tracheophyta</taxon>
        <taxon>Spermatophyta</taxon>
        <taxon>Magnoliopsida</taxon>
        <taxon>eudicotyledons</taxon>
        <taxon>Gunneridae</taxon>
        <taxon>Pentapetalae</taxon>
        <taxon>rosids</taxon>
        <taxon>malvids</taxon>
        <taxon>Myrtales</taxon>
        <taxon>Lythraceae</taxon>
        <taxon>Punica</taxon>
    </lineage>
</organism>
<gene>
    <name evidence="1" type="ORF">CRG98_017065</name>
</gene>
<dbReference type="Proteomes" id="UP000233551">
    <property type="component" value="Unassembled WGS sequence"/>
</dbReference>
<sequence>MEARDSAHSYARNSFHYDEDLCELKQSKVRDVKTVVGREASSFMRNVGVSTSFAAKSSGGKSDLVSYSRFGAKKINSPGIKSVQKALEPLIPAKHGAISDNPRCGASRQSGP</sequence>
<proteinExistence type="predicted"/>
<name>A0A2I0K1W5_PUNGR</name>
<comment type="caution">
    <text evidence="1">The sequence shown here is derived from an EMBL/GenBank/DDBJ whole genome shotgun (WGS) entry which is preliminary data.</text>
</comment>
<evidence type="ECO:0000313" key="2">
    <source>
        <dbReference type="Proteomes" id="UP000233551"/>
    </source>
</evidence>
<evidence type="ECO:0000313" key="1">
    <source>
        <dbReference type="EMBL" id="PKI62544.1"/>
    </source>
</evidence>
<keyword evidence="2" id="KW-1185">Reference proteome</keyword>
<reference evidence="1 2" key="1">
    <citation type="submission" date="2017-11" db="EMBL/GenBank/DDBJ databases">
        <title>De-novo sequencing of pomegranate (Punica granatum L.) genome.</title>
        <authorList>
            <person name="Akparov Z."/>
            <person name="Amiraslanov A."/>
            <person name="Hajiyeva S."/>
            <person name="Abbasov M."/>
            <person name="Kaur K."/>
            <person name="Hamwieh A."/>
            <person name="Solovyev V."/>
            <person name="Salamov A."/>
            <person name="Braich B."/>
            <person name="Kosarev P."/>
            <person name="Mahmoud A."/>
            <person name="Hajiyev E."/>
            <person name="Babayeva S."/>
            <person name="Izzatullayeva V."/>
            <person name="Mammadov A."/>
            <person name="Mammadov A."/>
            <person name="Sharifova S."/>
            <person name="Ojaghi J."/>
            <person name="Eynullazada K."/>
            <person name="Bayramov B."/>
            <person name="Abdulazimova A."/>
            <person name="Shahmuradov I."/>
        </authorList>
    </citation>
    <scope>NUCLEOTIDE SEQUENCE [LARGE SCALE GENOMIC DNA]</scope>
    <source>
        <strain evidence="2">cv. AG2017</strain>
        <tissue evidence="1">Leaf</tissue>
    </source>
</reference>